<dbReference type="EMBL" id="JAOPGA020001439">
    <property type="protein sequence ID" value="KAL0488479.1"/>
    <property type="molecule type" value="Genomic_DNA"/>
</dbReference>
<protein>
    <submittedName>
        <fullName evidence="1">Processive diacylglycerol beta-glucosyltransferase</fullName>
    </submittedName>
</protein>
<sequence length="442" mass="49938">MSSSVEAKIKFNKFLNRLTLQKTQPLTDLDANGSEKKRILIISSNGGGGHMSASRAIQDAVRGDYDTKIITPCDNVPGGDALFNKYMKKGELRKIKLLISLQSFADIDLSGSIANALDQELETFKPQLVISVMPVANYETYILSKKHKIPFLIVPTDLKFDHFFNFLKSPSDDLKVAIPFEDTDVTETIQKRKFQQHNFVVTGYPLRPEFGAPSDQLRDEFDGIRTELNIQDKEKIVVVMMGAQGSMKDTLRYINCIRKNPRMITTKENQTVHVVVMCGSNEDLRYIVAKAKITKPFSDLFSKKKHDRVKIHALGKKSAVQVAALLRFSNVFVSKPGGSSVNEALASEIFTLFDNRSGKYIQWEKENSTYAYQKGCSEEISMSKFPKQLRRALERRERPCVRSCPGRTFTENIRQQITLMINSSVVSQCDFGGLPPQDREDL</sequence>
<dbReference type="PANTHER" id="PTHR43025:SF3">
    <property type="entry name" value="MONOGALACTOSYLDIACYLGLYCEROL SYNTHASE 1, CHLOROPLASTIC"/>
    <property type="match status" value="1"/>
</dbReference>
<dbReference type="InterPro" id="IPR050519">
    <property type="entry name" value="Glycosyltransf_28_UgtP"/>
</dbReference>
<dbReference type="AlphaFoldDB" id="A0AAW2ZGK5"/>
<evidence type="ECO:0000313" key="1">
    <source>
        <dbReference type="EMBL" id="KAL0488479.1"/>
    </source>
</evidence>
<gene>
    <name evidence="1" type="ORF">AKO1_015648</name>
</gene>
<comment type="caution">
    <text evidence="1">The sequence shown here is derived from an EMBL/GenBank/DDBJ whole genome shotgun (WGS) entry which is preliminary data.</text>
</comment>
<dbReference type="Proteomes" id="UP001431209">
    <property type="component" value="Unassembled WGS sequence"/>
</dbReference>
<name>A0AAW2ZGK5_9EUKA</name>
<proteinExistence type="predicted"/>
<dbReference type="Gene3D" id="3.40.50.2000">
    <property type="entry name" value="Glycogen Phosphorylase B"/>
    <property type="match status" value="1"/>
</dbReference>
<reference evidence="1 2" key="1">
    <citation type="submission" date="2024-03" db="EMBL/GenBank/DDBJ databases">
        <title>The Acrasis kona genome and developmental transcriptomes reveal deep origins of eukaryotic multicellular pathways.</title>
        <authorList>
            <person name="Sheikh S."/>
            <person name="Fu C.-J."/>
            <person name="Brown M.W."/>
            <person name="Baldauf S.L."/>
        </authorList>
    </citation>
    <scope>NUCLEOTIDE SEQUENCE [LARGE SCALE GENOMIC DNA]</scope>
    <source>
        <strain evidence="1 2">ATCC MYA-3509</strain>
    </source>
</reference>
<organism evidence="1 2">
    <name type="scientific">Acrasis kona</name>
    <dbReference type="NCBI Taxonomy" id="1008807"/>
    <lineage>
        <taxon>Eukaryota</taxon>
        <taxon>Discoba</taxon>
        <taxon>Heterolobosea</taxon>
        <taxon>Tetramitia</taxon>
        <taxon>Eutetramitia</taxon>
        <taxon>Acrasidae</taxon>
        <taxon>Acrasis</taxon>
    </lineage>
</organism>
<dbReference type="SUPFAM" id="SSF53756">
    <property type="entry name" value="UDP-Glycosyltransferase/glycogen phosphorylase"/>
    <property type="match status" value="1"/>
</dbReference>
<dbReference type="PANTHER" id="PTHR43025">
    <property type="entry name" value="MONOGALACTOSYLDIACYLGLYCEROL SYNTHASE"/>
    <property type="match status" value="1"/>
</dbReference>
<evidence type="ECO:0000313" key="2">
    <source>
        <dbReference type="Proteomes" id="UP001431209"/>
    </source>
</evidence>
<accession>A0AAW2ZGK5</accession>
<keyword evidence="2" id="KW-1185">Reference proteome</keyword>